<dbReference type="InterPro" id="IPR011990">
    <property type="entry name" value="TPR-like_helical_dom_sf"/>
</dbReference>
<accession>A0A6A6XPY5</accession>
<name>A0A6A6XPY5_9PLEO</name>
<dbReference type="PANTHER" id="PTHR46082:SF6">
    <property type="entry name" value="AAA+ ATPASE DOMAIN-CONTAINING PROTEIN-RELATED"/>
    <property type="match status" value="1"/>
</dbReference>
<protein>
    <submittedName>
        <fullName evidence="2">Uncharacterized protein</fullName>
    </submittedName>
</protein>
<dbReference type="OrthoDB" id="626167at2759"/>
<dbReference type="EMBL" id="MU001780">
    <property type="protein sequence ID" value="KAF2798616.1"/>
    <property type="molecule type" value="Genomic_DNA"/>
</dbReference>
<dbReference type="InterPro" id="IPR019734">
    <property type="entry name" value="TPR_rpt"/>
</dbReference>
<keyword evidence="1" id="KW-0802">TPR repeat</keyword>
<dbReference type="AlphaFoldDB" id="A0A6A6XPY5"/>
<reference evidence="2" key="1">
    <citation type="journal article" date="2020" name="Stud. Mycol.">
        <title>101 Dothideomycetes genomes: a test case for predicting lifestyles and emergence of pathogens.</title>
        <authorList>
            <person name="Haridas S."/>
            <person name="Albert R."/>
            <person name="Binder M."/>
            <person name="Bloem J."/>
            <person name="Labutti K."/>
            <person name="Salamov A."/>
            <person name="Andreopoulos B."/>
            <person name="Baker S."/>
            <person name="Barry K."/>
            <person name="Bills G."/>
            <person name="Bluhm B."/>
            <person name="Cannon C."/>
            <person name="Castanera R."/>
            <person name="Culley D."/>
            <person name="Daum C."/>
            <person name="Ezra D."/>
            <person name="Gonzalez J."/>
            <person name="Henrissat B."/>
            <person name="Kuo A."/>
            <person name="Liang C."/>
            <person name="Lipzen A."/>
            <person name="Lutzoni F."/>
            <person name="Magnuson J."/>
            <person name="Mondo S."/>
            <person name="Nolan M."/>
            <person name="Ohm R."/>
            <person name="Pangilinan J."/>
            <person name="Park H.-J."/>
            <person name="Ramirez L."/>
            <person name="Alfaro M."/>
            <person name="Sun H."/>
            <person name="Tritt A."/>
            <person name="Yoshinaga Y."/>
            <person name="Zwiers L.-H."/>
            <person name="Turgeon B."/>
            <person name="Goodwin S."/>
            <person name="Spatafora J."/>
            <person name="Crous P."/>
            <person name="Grigoriev I."/>
        </authorList>
    </citation>
    <scope>NUCLEOTIDE SEQUENCE</scope>
    <source>
        <strain evidence="2">CBS 109.77</strain>
    </source>
</reference>
<gene>
    <name evidence="2" type="ORF">K505DRAFT_200095</name>
</gene>
<evidence type="ECO:0000313" key="3">
    <source>
        <dbReference type="Proteomes" id="UP000799757"/>
    </source>
</evidence>
<proteinExistence type="predicted"/>
<dbReference type="PANTHER" id="PTHR46082">
    <property type="entry name" value="ATP/GTP-BINDING PROTEIN-RELATED"/>
    <property type="match status" value="1"/>
</dbReference>
<dbReference type="Proteomes" id="UP000799757">
    <property type="component" value="Unassembled WGS sequence"/>
</dbReference>
<dbReference type="Gene3D" id="1.25.40.10">
    <property type="entry name" value="Tetratricopeptide repeat domain"/>
    <property type="match status" value="1"/>
</dbReference>
<feature type="non-terminal residue" evidence="2">
    <location>
        <position position="84"/>
    </location>
</feature>
<dbReference type="PROSITE" id="PS50005">
    <property type="entry name" value="TPR"/>
    <property type="match status" value="1"/>
</dbReference>
<feature type="repeat" description="TPR" evidence="1">
    <location>
        <begin position="22"/>
        <end position="55"/>
    </location>
</feature>
<dbReference type="InterPro" id="IPR053137">
    <property type="entry name" value="NLR-like"/>
</dbReference>
<organism evidence="2 3">
    <name type="scientific">Melanomma pulvis-pyrius CBS 109.77</name>
    <dbReference type="NCBI Taxonomy" id="1314802"/>
    <lineage>
        <taxon>Eukaryota</taxon>
        <taxon>Fungi</taxon>
        <taxon>Dikarya</taxon>
        <taxon>Ascomycota</taxon>
        <taxon>Pezizomycotina</taxon>
        <taxon>Dothideomycetes</taxon>
        <taxon>Pleosporomycetidae</taxon>
        <taxon>Pleosporales</taxon>
        <taxon>Melanommataceae</taxon>
        <taxon>Melanomma</taxon>
    </lineage>
</organism>
<evidence type="ECO:0000256" key="1">
    <source>
        <dbReference type="PROSITE-ProRule" id="PRU00339"/>
    </source>
</evidence>
<feature type="non-terminal residue" evidence="2">
    <location>
        <position position="1"/>
    </location>
</feature>
<dbReference type="SUPFAM" id="SSF48452">
    <property type="entry name" value="TPR-like"/>
    <property type="match status" value="1"/>
</dbReference>
<dbReference type="Pfam" id="PF13424">
    <property type="entry name" value="TPR_12"/>
    <property type="match status" value="1"/>
</dbReference>
<evidence type="ECO:0000313" key="2">
    <source>
        <dbReference type="EMBL" id="KAF2798616.1"/>
    </source>
</evidence>
<sequence length="84" mass="9344">NMYQRALEEKEKALGWDHTSTLDIVNNLGSLYAPQGKLDDAAKTYQQALQGYEKAVGRDHTLTLTTVNNLGVFSMSQEKLGEVE</sequence>
<keyword evidence="3" id="KW-1185">Reference proteome</keyword>